<protein>
    <submittedName>
        <fullName evidence="2">Uncharacterized protein</fullName>
    </submittedName>
</protein>
<evidence type="ECO:0000256" key="1">
    <source>
        <dbReference type="SAM" id="Phobius"/>
    </source>
</evidence>
<accession>A0A9N7YTL7</accession>
<name>A0A9N7YTL7_PLEPL</name>
<organism evidence="2 3">
    <name type="scientific">Pleuronectes platessa</name>
    <name type="common">European plaice</name>
    <dbReference type="NCBI Taxonomy" id="8262"/>
    <lineage>
        <taxon>Eukaryota</taxon>
        <taxon>Metazoa</taxon>
        <taxon>Chordata</taxon>
        <taxon>Craniata</taxon>
        <taxon>Vertebrata</taxon>
        <taxon>Euteleostomi</taxon>
        <taxon>Actinopterygii</taxon>
        <taxon>Neopterygii</taxon>
        <taxon>Teleostei</taxon>
        <taxon>Neoteleostei</taxon>
        <taxon>Acanthomorphata</taxon>
        <taxon>Carangaria</taxon>
        <taxon>Pleuronectiformes</taxon>
        <taxon>Pleuronectoidei</taxon>
        <taxon>Pleuronectidae</taxon>
        <taxon>Pleuronectes</taxon>
    </lineage>
</organism>
<feature type="transmembrane region" description="Helical" evidence="1">
    <location>
        <begin position="29"/>
        <end position="48"/>
    </location>
</feature>
<evidence type="ECO:0000313" key="2">
    <source>
        <dbReference type="EMBL" id="CAB1443981.1"/>
    </source>
</evidence>
<keyword evidence="1" id="KW-0472">Membrane</keyword>
<reference evidence="2" key="1">
    <citation type="submission" date="2020-03" db="EMBL/GenBank/DDBJ databases">
        <authorList>
            <person name="Weist P."/>
        </authorList>
    </citation>
    <scope>NUCLEOTIDE SEQUENCE</scope>
</reference>
<keyword evidence="1" id="KW-0812">Transmembrane</keyword>
<dbReference type="EMBL" id="CADEAL010003246">
    <property type="protein sequence ID" value="CAB1443981.1"/>
    <property type="molecule type" value="Genomic_DNA"/>
</dbReference>
<proteinExistence type="predicted"/>
<dbReference type="Proteomes" id="UP001153269">
    <property type="component" value="Unassembled WGS sequence"/>
</dbReference>
<keyword evidence="3" id="KW-1185">Reference proteome</keyword>
<dbReference type="AlphaFoldDB" id="A0A9N7YTL7"/>
<evidence type="ECO:0000313" key="3">
    <source>
        <dbReference type="Proteomes" id="UP001153269"/>
    </source>
</evidence>
<sequence>MDGTRGADVGGVRYLAQGYLDSGGRHGSYRLYHLILLTISVFFVYELYTGSVLNTTTQVKHTLPSEVCHRGHCPNNSDPYCRVVPATWLQMSLSAGLHSNQPQ</sequence>
<comment type="caution">
    <text evidence="2">The sequence shown here is derived from an EMBL/GenBank/DDBJ whole genome shotgun (WGS) entry which is preliminary data.</text>
</comment>
<gene>
    <name evidence="2" type="ORF">PLEPLA_LOCUS31697</name>
</gene>
<keyword evidence="1" id="KW-1133">Transmembrane helix</keyword>